<dbReference type="PANTHER" id="PTHR31278:SF2">
    <property type="entry name" value="SMALL RIBOSOMAL SUBUNIT PROTEIN MS37"/>
    <property type="match status" value="1"/>
</dbReference>
<dbReference type="InterPro" id="IPR033620">
    <property type="entry name" value="Ribosomal_mS37_met"/>
</dbReference>
<dbReference type="EMBL" id="CAXLJM020000068">
    <property type="protein sequence ID" value="CAL8124666.1"/>
    <property type="molecule type" value="Genomic_DNA"/>
</dbReference>
<protein>
    <recommendedName>
        <fullName evidence="3">Coiled-coil-helix-coiled-coil-helix domain-containing protein 1</fullName>
    </recommendedName>
</protein>
<evidence type="ECO:0000313" key="2">
    <source>
        <dbReference type="Proteomes" id="UP001642540"/>
    </source>
</evidence>
<dbReference type="Proteomes" id="UP001642540">
    <property type="component" value="Unassembled WGS sequence"/>
</dbReference>
<sequence length="130" mass="15099">MHTTETLLRRCYGRLPLQPNEINKIPFKEQLPLQLKNSVSGKSEKGVDLSCLQEMAVLFACMKTNDFKEAKCSQEIETYNKCHKEHTERKKLAKQREESGQIVMSHDARNLTTKQLNQLLSKHPQFNEKL</sequence>
<name>A0ABP1RAL6_9HEXA</name>
<reference evidence="1 2" key="1">
    <citation type="submission" date="2024-08" db="EMBL/GenBank/DDBJ databases">
        <authorList>
            <person name="Cucini C."/>
            <person name="Frati F."/>
        </authorList>
    </citation>
    <scope>NUCLEOTIDE SEQUENCE [LARGE SCALE GENOMIC DNA]</scope>
</reference>
<accession>A0ABP1RAL6</accession>
<dbReference type="PANTHER" id="PTHR31278">
    <property type="entry name" value="CHCHD1"/>
    <property type="match status" value="1"/>
</dbReference>
<proteinExistence type="predicted"/>
<organism evidence="1 2">
    <name type="scientific">Orchesella dallaii</name>
    <dbReference type="NCBI Taxonomy" id="48710"/>
    <lineage>
        <taxon>Eukaryota</taxon>
        <taxon>Metazoa</taxon>
        <taxon>Ecdysozoa</taxon>
        <taxon>Arthropoda</taxon>
        <taxon>Hexapoda</taxon>
        <taxon>Collembola</taxon>
        <taxon>Entomobryomorpha</taxon>
        <taxon>Entomobryoidea</taxon>
        <taxon>Orchesellidae</taxon>
        <taxon>Orchesellinae</taxon>
        <taxon>Orchesella</taxon>
    </lineage>
</organism>
<evidence type="ECO:0008006" key="3">
    <source>
        <dbReference type="Google" id="ProtNLM"/>
    </source>
</evidence>
<gene>
    <name evidence="1" type="ORF">ODALV1_LOCUS20714</name>
</gene>
<dbReference type="Gene3D" id="1.10.287.1130">
    <property type="entry name" value="CytochromE C oxidase copper chaperone"/>
    <property type="match status" value="1"/>
</dbReference>
<dbReference type="InterPro" id="IPR009069">
    <property type="entry name" value="Cys_alpha_HP_mot_SF"/>
</dbReference>
<keyword evidence="2" id="KW-1185">Reference proteome</keyword>
<comment type="caution">
    <text evidence="1">The sequence shown here is derived from an EMBL/GenBank/DDBJ whole genome shotgun (WGS) entry which is preliminary data.</text>
</comment>
<dbReference type="SUPFAM" id="SSF47072">
    <property type="entry name" value="Cysteine alpha-hairpin motif"/>
    <property type="match status" value="1"/>
</dbReference>
<evidence type="ECO:0000313" key="1">
    <source>
        <dbReference type="EMBL" id="CAL8124666.1"/>
    </source>
</evidence>